<dbReference type="InterPro" id="IPR013766">
    <property type="entry name" value="Thioredoxin_domain"/>
</dbReference>
<evidence type="ECO:0000256" key="1">
    <source>
        <dbReference type="ARBA" id="ARBA00004196"/>
    </source>
</evidence>
<dbReference type="InterPro" id="IPR050553">
    <property type="entry name" value="Thioredoxin_ResA/DsbE_sf"/>
</dbReference>
<evidence type="ECO:0000313" key="5">
    <source>
        <dbReference type="Proteomes" id="UP000290273"/>
    </source>
</evidence>
<feature type="domain" description="Thioredoxin" evidence="3">
    <location>
        <begin position="51"/>
        <end position="187"/>
    </location>
</feature>
<evidence type="ECO:0000259" key="3">
    <source>
        <dbReference type="PROSITE" id="PS51352"/>
    </source>
</evidence>
<evidence type="ECO:0000256" key="2">
    <source>
        <dbReference type="ARBA" id="ARBA00022748"/>
    </source>
</evidence>
<organism evidence="4 5">
    <name type="scientific">Clostridium tetani</name>
    <dbReference type="NCBI Taxonomy" id="1513"/>
    <lineage>
        <taxon>Bacteria</taxon>
        <taxon>Bacillati</taxon>
        <taxon>Bacillota</taxon>
        <taxon>Clostridia</taxon>
        <taxon>Eubacteriales</taxon>
        <taxon>Clostridiaceae</taxon>
        <taxon>Clostridium</taxon>
    </lineage>
</organism>
<dbReference type="EMBL" id="QMAU01000013">
    <property type="protein sequence ID" value="RXI58286.1"/>
    <property type="molecule type" value="Genomic_DNA"/>
</dbReference>
<dbReference type="InterPro" id="IPR013740">
    <property type="entry name" value="Redoxin"/>
</dbReference>
<sequence length="187" mass="21740">MINLKKKVTIFLILVLIILSSVFYKFYVDKNKKNINNKSNTTTQTEISEDKPKRIASLDFKLKDLNDKEITLSGFKGKKVMLNFWATWCGYCVQEMPYMQNIHNETKDKDIVILAVNVGENKNKIEKFMEKKGYDFPVVLDERQEVAQNYGVQAFPTTLFIDEEGFVYSGIQGPMTDDIMRKELKIK</sequence>
<gene>
    <name evidence="4" type="ORF">DP131_02370</name>
</gene>
<dbReference type="InterPro" id="IPR036249">
    <property type="entry name" value="Thioredoxin-like_sf"/>
</dbReference>
<dbReference type="PROSITE" id="PS51352">
    <property type="entry name" value="THIOREDOXIN_2"/>
    <property type="match status" value="1"/>
</dbReference>
<comment type="caution">
    <text evidence="4">The sequence shown here is derived from an EMBL/GenBank/DDBJ whole genome shotgun (WGS) entry which is preliminary data.</text>
</comment>
<proteinExistence type="predicted"/>
<dbReference type="PANTHER" id="PTHR42852">
    <property type="entry name" value="THIOL:DISULFIDE INTERCHANGE PROTEIN DSBE"/>
    <property type="match status" value="1"/>
</dbReference>
<evidence type="ECO:0000313" key="4">
    <source>
        <dbReference type="EMBL" id="RXI58286.1"/>
    </source>
</evidence>
<dbReference type="PROSITE" id="PS00194">
    <property type="entry name" value="THIOREDOXIN_1"/>
    <property type="match status" value="1"/>
</dbReference>
<accession>A0ABY0EV94</accession>
<name>A0ABY0EV94_CLOTA</name>
<dbReference type="InterPro" id="IPR017937">
    <property type="entry name" value="Thioredoxin_CS"/>
</dbReference>
<dbReference type="Pfam" id="PF08534">
    <property type="entry name" value="Redoxin"/>
    <property type="match status" value="1"/>
</dbReference>
<dbReference type="PANTHER" id="PTHR42852:SF1">
    <property type="entry name" value="THIOREDOXIN-LIKE PROTEIN YNEN"/>
    <property type="match status" value="1"/>
</dbReference>
<dbReference type="Gene3D" id="3.40.30.10">
    <property type="entry name" value="Glutaredoxin"/>
    <property type="match status" value="1"/>
</dbReference>
<protein>
    <submittedName>
        <fullName evidence="4">TlpA family protein disulfide reductase</fullName>
    </submittedName>
</protein>
<reference evidence="4 5" key="1">
    <citation type="submission" date="2018-06" db="EMBL/GenBank/DDBJ databases">
        <title>Genome conservation of Clostridium tetani.</title>
        <authorList>
            <person name="Bruggemann H."/>
            <person name="Popoff M.R."/>
        </authorList>
    </citation>
    <scope>NUCLEOTIDE SEQUENCE [LARGE SCALE GENOMIC DNA]</scope>
    <source>
        <strain evidence="4 5">63.05</strain>
    </source>
</reference>
<dbReference type="Proteomes" id="UP000290273">
    <property type="component" value="Unassembled WGS sequence"/>
</dbReference>
<comment type="subcellular location">
    <subcellularLocation>
        <location evidence="1">Cell envelope</location>
    </subcellularLocation>
</comment>
<dbReference type="SUPFAM" id="SSF52833">
    <property type="entry name" value="Thioredoxin-like"/>
    <property type="match status" value="1"/>
</dbReference>
<dbReference type="CDD" id="cd02966">
    <property type="entry name" value="TlpA_like_family"/>
    <property type="match status" value="1"/>
</dbReference>
<keyword evidence="2" id="KW-0201">Cytochrome c-type biogenesis</keyword>